<evidence type="ECO:0000256" key="1">
    <source>
        <dbReference type="SAM" id="MobiDB-lite"/>
    </source>
</evidence>
<dbReference type="Proteomes" id="UP000030765">
    <property type="component" value="Unassembled WGS sequence"/>
</dbReference>
<feature type="compositionally biased region" description="Basic and acidic residues" evidence="1">
    <location>
        <begin position="1"/>
        <end position="16"/>
    </location>
</feature>
<sequence>MEVKNESEEPMAVKEEYDSDDQTLQCGGFESFSPTEDVLNNAEKSCSSNANELHLNPSMSTVEGKQ</sequence>
<dbReference type="AlphaFoldDB" id="A0A084V9U9"/>
<organism evidence="2">
    <name type="scientific">Anopheles sinensis</name>
    <name type="common">Mosquito</name>
    <dbReference type="NCBI Taxonomy" id="74873"/>
    <lineage>
        <taxon>Eukaryota</taxon>
        <taxon>Metazoa</taxon>
        <taxon>Ecdysozoa</taxon>
        <taxon>Arthropoda</taxon>
        <taxon>Hexapoda</taxon>
        <taxon>Insecta</taxon>
        <taxon>Pterygota</taxon>
        <taxon>Neoptera</taxon>
        <taxon>Endopterygota</taxon>
        <taxon>Diptera</taxon>
        <taxon>Nematocera</taxon>
        <taxon>Culicoidea</taxon>
        <taxon>Culicidae</taxon>
        <taxon>Anophelinae</taxon>
        <taxon>Anopheles</taxon>
    </lineage>
</organism>
<feature type="region of interest" description="Disordered" evidence="1">
    <location>
        <begin position="1"/>
        <end position="66"/>
    </location>
</feature>
<evidence type="ECO:0000313" key="3">
    <source>
        <dbReference type="EnsemblMetazoa" id="ASIC000098-PA"/>
    </source>
</evidence>
<protein>
    <submittedName>
        <fullName evidence="2 3">Molybdopterin converting factor subunit 1</fullName>
    </submittedName>
</protein>
<dbReference type="EnsemblMetazoa" id="ASIC000098-RA">
    <property type="protein sequence ID" value="ASIC000098-PA"/>
    <property type="gene ID" value="ASIC000098"/>
</dbReference>
<reference evidence="2 4" key="1">
    <citation type="journal article" date="2014" name="BMC Genomics">
        <title>Genome sequence of Anopheles sinensis provides insight into genetics basis of mosquito competence for malaria parasites.</title>
        <authorList>
            <person name="Zhou D."/>
            <person name="Zhang D."/>
            <person name="Ding G."/>
            <person name="Shi L."/>
            <person name="Hou Q."/>
            <person name="Ye Y."/>
            <person name="Xu Y."/>
            <person name="Zhou H."/>
            <person name="Xiong C."/>
            <person name="Li S."/>
            <person name="Yu J."/>
            <person name="Hong S."/>
            <person name="Yu X."/>
            <person name="Zou P."/>
            <person name="Chen C."/>
            <person name="Chang X."/>
            <person name="Wang W."/>
            <person name="Lv Y."/>
            <person name="Sun Y."/>
            <person name="Ma L."/>
            <person name="Shen B."/>
            <person name="Zhu C."/>
        </authorList>
    </citation>
    <scope>NUCLEOTIDE SEQUENCE [LARGE SCALE GENOMIC DNA]</scope>
</reference>
<dbReference type="EMBL" id="ATLV01000457">
    <property type="status" value="NOT_ANNOTATED_CDS"/>
    <property type="molecule type" value="Genomic_DNA"/>
</dbReference>
<accession>A0A084V9U9</accession>
<proteinExistence type="predicted"/>
<name>A0A084V9U9_ANOSI</name>
<dbReference type="EMBL" id="KE523882">
    <property type="protein sequence ID" value="KFB34743.1"/>
    <property type="molecule type" value="Genomic_DNA"/>
</dbReference>
<keyword evidence="4" id="KW-1185">Reference proteome</keyword>
<reference evidence="3" key="2">
    <citation type="submission" date="2020-05" db="UniProtKB">
        <authorList>
            <consortium name="EnsemblMetazoa"/>
        </authorList>
    </citation>
    <scope>IDENTIFICATION</scope>
</reference>
<dbReference type="VEuPathDB" id="VectorBase:ASIC000098"/>
<evidence type="ECO:0000313" key="2">
    <source>
        <dbReference type="EMBL" id="KFB34743.1"/>
    </source>
</evidence>
<evidence type="ECO:0000313" key="4">
    <source>
        <dbReference type="Proteomes" id="UP000030765"/>
    </source>
</evidence>
<gene>
    <name evidence="2" type="ORF">ZHAS_00000098</name>
</gene>
<feature type="compositionally biased region" description="Polar residues" evidence="1">
    <location>
        <begin position="42"/>
        <end position="66"/>
    </location>
</feature>